<accession>A0A6B9ZNN9</accession>
<feature type="domain" description="Mechanosensitive ion channel MscS" evidence="9">
    <location>
        <begin position="421"/>
        <end position="486"/>
    </location>
</feature>
<feature type="chain" id="PRO_5025542895" evidence="8">
    <location>
        <begin position="23"/>
        <end position="594"/>
    </location>
</feature>
<name>A0A6B9ZNN9_9BACT</name>
<gene>
    <name evidence="11" type="ORF">GWR21_29605</name>
</gene>
<dbReference type="AlphaFoldDB" id="A0A6B9ZNN9"/>
<dbReference type="InterPro" id="IPR045275">
    <property type="entry name" value="MscS_archaea/bacteria_type"/>
</dbReference>
<feature type="transmembrane region" description="Helical" evidence="7">
    <location>
        <begin position="368"/>
        <end position="395"/>
    </location>
</feature>
<feature type="transmembrane region" description="Helical" evidence="7">
    <location>
        <begin position="321"/>
        <end position="347"/>
    </location>
</feature>
<evidence type="ECO:0000313" key="11">
    <source>
        <dbReference type="EMBL" id="QHS63587.1"/>
    </source>
</evidence>
<keyword evidence="4 7" id="KW-0812">Transmembrane</keyword>
<dbReference type="Pfam" id="PF00924">
    <property type="entry name" value="MS_channel_2nd"/>
    <property type="match status" value="1"/>
</dbReference>
<dbReference type="InterPro" id="IPR011066">
    <property type="entry name" value="MscS_channel_C_sf"/>
</dbReference>
<dbReference type="GO" id="GO:0005886">
    <property type="term" value="C:plasma membrane"/>
    <property type="evidence" value="ECO:0007669"/>
    <property type="project" value="UniProtKB-SubCell"/>
</dbReference>
<evidence type="ECO:0000256" key="7">
    <source>
        <dbReference type="SAM" id="Phobius"/>
    </source>
</evidence>
<dbReference type="Gene3D" id="2.30.30.60">
    <property type="match status" value="1"/>
</dbReference>
<feature type="transmembrane region" description="Helical" evidence="7">
    <location>
        <begin position="407"/>
        <end position="434"/>
    </location>
</feature>
<dbReference type="PANTHER" id="PTHR30221:SF18">
    <property type="entry name" value="SLL0590 PROTEIN"/>
    <property type="match status" value="1"/>
</dbReference>
<dbReference type="RefSeq" id="WP_162335303.1">
    <property type="nucleotide sequence ID" value="NZ_CP048113.1"/>
</dbReference>
<comment type="subcellular location">
    <subcellularLocation>
        <location evidence="1">Cell membrane</location>
        <topology evidence="1">Multi-pass membrane protein</topology>
    </subcellularLocation>
</comment>
<dbReference type="PANTHER" id="PTHR30221">
    <property type="entry name" value="SMALL-CONDUCTANCE MECHANOSENSITIVE CHANNEL"/>
    <property type="match status" value="1"/>
</dbReference>
<keyword evidence="3" id="KW-1003">Cell membrane</keyword>
<dbReference type="EMBL" id="CP048113">
    <property type="protein sequence ID" value="QHS63587.1"/>
    <property type="molecule type" value="Genomic_DNA"/>
</dbReference>
<dbReference type="Gene3D" id="1.10.287.1260">
    <property type="match status" value="1"/>
</dbReference>
<dbReference type="SUPFAM" id="SSF82689">
    <property type="entry name" value="Mechanosensitive channel protein MscS (YggB), C-terminal domain"/>
    <property type="match status" value="1"/>
</dbReference>
<evidence type="ECO:0000256" key="3">
    <source>
        <dbReference type="ARBA" id="ARBA00022475"/>
    </source>
</evidence>
<comment type="similarity">
    <text evidence="2">Belongs to the MscS (TC 1.A.23) family.</text>
</comment>
<evidence type="ECO:0000256" key="6">
    <source>
        <dbReference type="ARBA" id="ARBA00023136"/>
    </source>
</evidence>
<keyword evidence="6 7" id="KW-0472">Membrane</keyword>
<feature type="transmembrane region" description="Helical" evidence="7">
    <location>
        <begin position="279"/>
        <end position="301"/>
    </location>
</feature>
<feature type="transmembrane region" description="Helical" evidence="7">
    <location>
        <begin position="218"/>
        <end position="239"/>
    </location>
</feature>
<evidence type="ECO:0000256" key="1">
    <source>
        <dbReference type="ARBA" id="ARBA00004651"/>
    </source>
</evidence>
<feature type="domain" description="Mechanosensitive ion channel MscS C-terminal" evidence="10">
    <location>
        <begin position="500"/>
        <end position="581"/>
    </location>
</feature>
<keyword evidence="8" id="KW-0732">Signal</keyword>
<dbReference type="SUPFAM" id="SSF50182">
    <property type="entry name" value="Sm-like ribonucleoproteins"/>
    <property type="match status" value="1"/>
</dbReference>
<sequence length="594" mass="67562">MAYSRILLLILCSVVTRHCCLAQQPATTHDTNSTAINEAILMKDEQQRRIDSLVKMQLTRELSAVAGNVKRTEELEAQLRKIAVSDSLRNIAQLEKLKTLKKSTTGYPVILNQDTLFYIYTRTGSFNAMERAKSVSHKIENLYKMPFFESDSLRIVENEGYFDITYNNTDVIVSIGNLDGLWFGKSNAALADEYLRTIKQTVTGERQEHSLVNLLKRLGLVLLIIMLLTVVVFLVNKLFRRVADMISLNKEKHIKELRLKKLKIITADHLEFLLLRVNFLLKILVIILVLYLSLPLLFSIFPETKSWTHTLLDWILSPLKSAANAILAYLPNLFKIIIIYLIFRYVIRAVKYMFNELKRGSIQFRGFHADWAIPTFNILRVTLYAFMVVLIFPFLPGSGSPAFQGVSVFLGILLSLGSSSAISNIVAGLVITYMRPFRIGDRVKIGDVVGDVVEKSMLVTRIRTIKNEDITVPNSTVLSSSTVNYSSYTQNEKDGLIVHYTVTIGYDEPWQQVYELLIEAALKTIHIQASPKPFVLQTSLDDFSISYQINAYTREANKQAAIYSNLLEHIQDMFKKANIEILSPSYHVVREEGK</sequence>
<evidence type="ECO:0000256" key="4">
    <source>
        <dbReference type="ARBA" id="ARBA00022692"/>
    </source>
</evidence>
<evidence type="ECO:0000256" key="5">
    <source>
        <dbReference type="ARBA" id="ARBA00022989"/>
    </source>
</evidence>
<evidence type="ECO:0000259" key="10">
    <source>
        <dbReference type="Pfam" id="PF21082"/>
    </source>
</evidence>
<dbReference type="InterPro" id="IPR049278">
    <property type="entry name" value="MS_channel_C"/>
</dbReference>
<evidence type="ECO:0000256" key="8">
    <source>
        <dbReference type="SAM" id="SignalP"/>
    </source>
</evidence>
<dbReference type="Pfam" id="PF21082">
    <property type="entry name" value="MS_channel_3rd"/>
    <property type="match status" value="1"/>
</dbReference>
<organism evidence="11 12">
    <name type="scientific">Chitinophaga agri</name>
    <dbReference type="NCBI Taxonomy" id="2703787"/>
    <lineage>
        <taxon>Bacteria</taxon>
        <taxon>Pseudomonadati</taxon>
        <taxon>Bacteroidota</taxon>
        <taxon>Chitinophagia</taxon>
        <taxon>Chitinophagales</taxon>
        <taxon>Chitinophagaceae</taxon>
        <taxon>Chitinophaga</taxon>
    </lineage>
</organism>
<dbReference type="Proteomes" id="UP000476411">
    <property type="component" value="Chromosome"/>
</dbReference>
<dbReference type="InterPro" id="IPR006685">
    <property type="entry name" value="MscS_channel_2nd"/>
</dbReference>
<evidence type="ECO:0000313" key="12">
    <source>
        <dbReference type="Proteomes" id="UP000476411"/>
    </source>
</evidence>
<feature type="signal peptide" evidence="8">
    <location>
        <begin position="1"/>
        <end position="22"/>
    </location>
</feature>
<dbReference type="Gene3D" id="3.30.70.100">
    <property type="match status" value="1"/>
</dbReference>
<keyword evidence="12" id="KW-1185">Reference proteome</keyword>
<protein>
    <submittedName>
        <fullName evidence="11">Mechanosensitive ion channel family protein</fullName>
    </submittedName>
</protein>
<dbReference type="GO" id="GO:0008381">
    <property type="term" value="F:mechanosensitive monoatomic ion channel activity"/>
    <property type="evidence" value="ECO:0007669"/>
    <property type="project" value="InterPro"/>
</dbReference>
<proteinExistence type="inferred from homology"/>
<reference evidence="11 12" key="1">
    <citation type="submission" date="2020-01" db="EMBL/GenBank/DDBJ databases">
        <title>Complete genome sequence of Chitinophaga sp. H33E-04 isolated from quinoa roots.</title>
        <authorList>
            <person name="Weon H.-Y."/>
            <person name="Lee S.A."/>
        </authorList>
    </citation>
    <scope>NUCLEOTIDE SEQUENCE [LARGE SCALE GENOMIC DNA]</scope>
    <source>
        <strain evidence="11 12">H33E-04</strain>
    </source>
</reference>
<dbReference type="KEGG" id="chih:GWR21_29605"/>
<dbReference type="InterPro" id="IPR023408">
    <property type="entry name" value="MscS_beta-dom_sf"/>
</dbReference>
<evidence type="ECO:0000256" key="2">
    <source>
        <dbReference type="ARBA" id="ARBA00008017"/>
    </source>
</evidence>
<evidence type="ECO:0000259" key="9">
    <source>
        <dbReference type="Pfam" id="PF00924"/>
    </source>
</evidence>
<dbReference type="InterPro" id="IPR010920">
    <property type="entry name" value="LSM_dom_sf"/>
</dbReference>
<keyword evidence="5 7" id="KW-1133">Transmembrane helix</keyword>